<sequence length="788" mass="83268">MDLADLIAGAYRRLAPRRTLLLLVTAALLGASLLGFRTLRMQENIAAMLPDGGSVAEDFQLLQQAPFASKVVITLNGGSQLPQQQLIAATDELAQALDPRLFPQVVSGPREQLQQRMLPWLLAALPNLADEEDLALLRAGLDEAGVRERLQQSYRSLLGPEGWALKGLIRQDPLGLHRLALEKLRHLNLVPGARLADGHFLSPDGKSALLVAETPVPMTDSAGAEQLLAAFEQAIRVLPEGVEASLVSGHRYTAANARAIQADLWLILSCSTLALVLLFLIFLRSLRAVFVFLVPVSVVCLAAVAVGLVYPEVSAVTIGFGAVLLGIAVDFGLHVYFALRRGGAEPAAILGAVAKPVTFGALTTVAAFAVLLFSDLPGQRQLAVFSITGILAALLLALLVLPHLLRVGAAAPEPPRKEGGQRAGRWILALWLLLLAAAGWQATRVTIDGDLRAMSLTPPALAADEAKLQQTWGQVRGRAMVWSLGADLEQALAVNRQIFQRLGSGEAGAELVSLAPLLPPLAEQEANRRRWQGFWAGEEGQRVLAALDREAVALRFSPDAFAPFRQALAQPAAPVTPAGLHEVGLGEVIDSLVTTLDDGRVGVLNLIPETPAALAAAETALAGLDGARLVAQGRFREEVSAAIGHDFTRFIVSAALAVVALLVVLFRHPGRIFAALVPVLSGLLLMLGIMGALGMSFNLFNVIAAILVIGLGVDYGIFMVCRQDEPCERATETAVLVSGLTTLAGFGALVLARHPALHSIGITVLLGIGGAIPAALLVVPALYRGRAQ</sequence>
<reference evidence="8 9" key="2">
    <citation type="journal article" date="2021" name="Int. J. Syst. Evol. Microbiol.">
        <title>Isolation and Polyphasic Characterization of Desulfuromonas versatilis sp. Nov., an Electrogenic Bacteria Capable of Versatile Metabolism Isolated from a Graphene Oxide-Reducing Enrichment Culture.</title>
        <authorList>
            <person name="Xie L."/>
            <person name="Yoshida N."/>
            <person name="Ishii S."/>
            <person name="Meng L."/>
        </authorList>
    </citation>
    <scope>NUCLEOTIDE SEQUENCE [LARGE SCALE GENOMIC DNA]</scope>
    <source>
        <strain evidence="8 9">NIT-T3</strain>
    </source>
</reference>
<dbReference type="PANTHER" id="PTHR33406:SF13">
    <property type="entry name" value="MEMBRANE PROTEIN YDFJ"/>
    <property type="match status" value="1"/>
</dbReference>
<protein>
    <submittedName>
        <fullName evidence="8">Membrane protein</fullName>
    </submittedName>
</protein>
<dbReference type="Gene3D" id="1.20.1640.10">
    <property type="entry name" value="Multidrug efflux transporter AcrB transmembrane domain"/>
    <property type="match status" value="2"/>
</dbReference>
<evidence type="ECO:0000256" key="2">
    <source>
        <dbReference type="ARBA" id="ARBA00022475"/>
    </source>
</evidence>
<keyword evidence="5 6" id="KW-0472">Membrane</keyword>
<evidence type="ECO:0000313" key="9">
    <source>
        <dbReference type="Proteomes" id="UP001319827"/>
    </source>
</evidence>
<evidence type="ECO:0000256" key="3">
    <source>
        <dbReference type="ARBA" id="ARBA00022692"/>
    </source>
</evidence>
<dbReference type="InterPro" id="IPR050545">
    <property type="entry name" value="Mycobact_MmpL"/>
</dbReference>
<reference evidence="8 9" key="1">
    <citation type="journal article" date="2016" name="C (Basel)">
        <title>Selective Growth of and Electricity Production by Marine Exoelectrogenic Bacteria in Self-Aggregated Hydrogel of Microbially Reduced Graphene Oxide.</title>
        <authorList>
            <person name="Yoshida N."/>
            <person name="Goto Y."/>
            <person name="Miyata Y."/>
        </authorList>
    </citation>
    <scope>NUCLEOTIDE SEQUENCE [LARGE SCALE GENOMIC DNA]</scope>
    <source>
        <strain evidence="8 9">NIT-T3</strain>
    </source>
</reference>
<feature type="transmembrane region" description="Helical" evidence="6">
    <location>
        <begin position="383"/>
        <end position="405"/>
    </location>
</feature>
<dbReference type="RefSeq" id="WP_221250665.1">
    <property type="nucleotide sequence ID" value="NZ_AP024355.1"/>
</dbReference>
<organism evidence="8 9">
    <name type="scientific">Desulfuromonas versatilis</name>
    <dbReference type="NCBI Taxonomy" id="2802975"/>
    <lineage>
        <taxon>Bacteria</taxon>
        <taxon>Pseudomonadati</taxon>
        <taxon>Thermodesulfobacteriota</taxon>
        <taxon>Desulfuromonadia</taxon>
        <taxon>Desulfuromonadales</taxon>
        <taxon>Desulfuromonadaceae</taxon>
        <taxon>Desulfuromonas</taxon>
    </lineage>
</organism>
<feature type="transmembrane region" description="Helical" evidence="6">
    <location>
        <begin position="673"/>
        <end position="693"/>
    </location>
</feature>
<evidence type="ECO:0000256" key="5">
    <source>
        <dbReference type="ARBA" id="ARBA00023136"/>
    </source>
</evidence>
<feature type="transmembrane region" description="Helical" evidence="6">
    <location>
        <begin position="316"/>
        <end position="337"/>
    </location>
</feature>
<evidence type="ECO:0000259" key="7">
    <source>
        <dbReference type="Pfam" id="PF03176"/>
    </source>
</evidence>
<feature type="transmembrane region" description="Helical" evidence="6">
    <location>
        <begin position="647"/>
        <end position="666"/>
    </location>
</feature>
<feature type="transmembrane region" description="Helical" evidence="6">
    <location>
        <begin position="290"/>
        <end position="310"/>
    </location>
</feature>
<dbReference type="EMBL" id="AP024355">
    <property type="protein sequence ID" value="BCR03188.1"/>
    <property type="molecule type" value="Genomic_DNA"/>
</dbReference>
<proteinExistence type="predicted"/>
<keyword evidence="3 6" id="KW-0812">Transmembrane</keyword>
<dbReference type="SUPFAM" id="SSF82866">
    <property type="entry name" value="Multidrug efflux transporter AcrB transmembrane domain"/>
    <property type="match status" value="2"/>
</dbReference>
<name>A0ABN6DSM2_9BACT</name>
<dbReference type="Proteomes" id="UP001319827">
    <property type="component" value="Chromosome"/>
</dbReference>
<keyword evidence="4 6" id="KW-1133">Transmembrane helix</keyword>
<evidence type="ECO:0000256" key="1">
    <source>
        <dbReference type="ARBA" id="ARBA00004651"/>
    </source>
</evidence>
<feature type="transmembrane region" description="Helical" evidence="6">
    <location>
        <begin position="733"/>
        <end position="752"/>
    </location>
</feature>
<feature type="transmembrane region" description="Helical" evidence="6">
    <location>
        <begin position="699"/>
        <end position="721"/>
    </location>
</feature>
<gene>
    <name evidence="8" type="primary">actII-3</name>
    <name evidence="8" type="ORF">DESUT3_02570</name>
</gene>
<feature type="domain" description="Membrane transport protein MMPL" evidence="7">
    <location>
        <begin position="195"/>
        <end position="426"/>
    </location>
</feature>
<dbReference type="PANTHER" id="PTHR33406">
    <property type="entry name" value="MEMBRANE PROTEIN MJ1562-RELATED"/>
    <property type="match status" value="1"/>
</dbReference>
<feature type="transmembrane region" description="Helical" evidence="6">
    <location>
        <begin position="758"/>
        <end position="783"/>
    </location>
</feature>
<feature type="transmembrane region" description="Helical" evidence="6">
    <location>
        <begin position="426"/>
        <end position="443"/>
    </location>
</feature>
<feature type="transmembrane region" description="Helical" evidence="6">
    <location>
        <begin position="349"/>
        <end position="371"/>
    </location>
</feature>
<keyword evidence="2" id="KW-1003">Cell membrane</keyword>
<evidence type="ECO:0000256" key="4">
    <source>
        <dbReference type="ARBA" id="ARBA00022989"/>
    </source>
</evidence>
<comment type="subcellular location">
    <subcellularLocation>
        <location evidence="1">Cell membrane</location>
        <topology evidence="1">Multi-pass membrane protein</topology>
    </subcellularLocation>
</comment>
<keyword evidence="9" id="KW-1185">Reference proteome</keyword>
<dbReference type="Pfam" id="PF03176">
    <property type="entry name" value="MMPL"/>
    <property type="match status" value="2"/>
</dbReference>
<dbReference type="InterPro" id="IPR004869">
    <property type="entry name" value="MMPL_dom"/>
</dbReference>
<evidence type="ECO:0000313" key="8">
    <source>
        <dbReference type="EMBL" id="BCR03188.1"/>
    </source>
</evidence>
<accession>A0ABN6DSM2</accession>
<evidence type="ECO:0000256" key="6">
    <source>
        <dbReference type="SAM" id="Phobius"/>
    </source>
</evidence>
<feature type="transmembrane region" description="Helical" evidence="6">
    <location>
        <begin position="264"/>
        <end position="283"/>
    </location>
</feature>
<feature type="domain" description="Membrane transport protein MMPL" evidence="7">
    <location>
        <begin position="627"/>
        <end position="782"/>
    </location>
</feature>